<dbReference type="PANTHER" id="PTHR12236:SF79">
    <property type="entry name" value="CUTICULAR PROTEIN 50CB-RELATED"/>
    <property type="match status" value="1"/>
</dbReference>
<feature type="signal peptide" evidence="3">
    <location>
        <begin position="1"/>
        <end position="15"/>
    </location>
</feature>
<organism evidence="4 5">
    <name type="scientific">Amphibalanus amphitrite</name>
    <name type="common">Striped barnacle</name>
    <name type="synonym">Balanus amphitrite</name>
    <dbReference type="NCBI Taxonomy" id="1232801"/>
    <lineage>
        <taxon>Eukaryota</taxon>
        <taxon>Metazoa</taxon>
        <taxon>Ecdysozoa</taxon>
        <taxon>Arthropoda</taxon>
        <taxon>Crustacea</taxon>
        <taxon>Multicrustacea</taxon>
        <taxon>Cirripedia</taxon>
        <taxon>Thoracica</taxon>
        <taxon>Thoracicalcarea</taxon>
        <taxon>Balanomorpha</taxon>
        <taxon>Balanoidea</taxon>
        <taxon>Balanidae</taxon>
        <taxon>Amphibalaninae</taxon>
        <taxon>Amphibalanus</taxon>
    </lineage>
</organism>
<gene>
    <name evidence="4" type="primary">ACP20_21</name>
    <name evidence="4" type="ORF">FJT64_027624</name>
</gene>
<evidence type="ECO:0000256" key="2">
    <source>
        <dbReference type="PROSITE-ProRule" id="PRU00497"/>
    </source>
</evidence>
<dbReference type="Proteomes" id="UP000440578">
    <property type="component" value="Unassembled WGS sequence"/>
</dbReference>
<comment type="caution">
    <text evidence="4">The sequence shown here is derived from an EMBL/GenBank/DDBJ whole genome shotgun (WGS) entry which is preliminary data.</text>
</comment>
<sequence>MKVVILAALIAAAAASGYGSQGSAGYGSGGYNTPTAYQFDYSVNDPHYGPQFSRSESNDGRTARGSYSVALPDGRVQHVRYYADQEGYGGFNAEVTYTGGYGTQSGYGAQGGQSYH</sequence>
<dbReference type="InterPro" id="IPR051217">
    <property type="entry name" value="Insect_Cuticle_Struc_Prot"/>
</dbReference>
<name>A0A6A4W7G0_AMPAM</name>
<keyword evidence="5" id="KW-1185">Reference proteome</keyword>
<evidence type="ECO:0000256" key="3">
    <source>
        <dbReference type="SAM" id="SignalP"/>
    </source>
</evidence>
<dbReference type="InterPro" id="IPR000618">
    <property type="entry name" value="Insect_cuticle"/>
</dbReference>
<dbReference type="OrthoDB" id="6358766at2759"/>
<dbReference type="PANTHER" id="PTHR12236">
    <property type="entry name" value="STRUCTURAL CONTITUENT OF CUTICLE"/>
    <property type="match status" value="1"/>
</dbReference>
<dbReference type="PROSITE" id="PS51155">
    <property type="entry name" value="CHIT_BIND_RR_2"/>
    <property type="match status" value="1"/>
</dbReference>
<evidence type="ECO:0000313" key="4">
    <source>
        <dbReference type="EMBL" id="KAF0299674.1"/>
    </source>
</evidence>
<keyword evidence="1 2" id="KW-0193">Cuticle</keyword>
<dbReference type="Pfam" id="PF00379">
    <property type="entry name" value="Chitin_bind_4"/>
    <property type="match status" value="1"/>
</dbReference>
<dbReference type="EMBL" id="VIIS01001341">
    <property type="protein sequence ID" value="KAF0299674.1"/>
    <property type="molecule type" value="Genomic_DNA"/>
</dbReference>
<dbReference type="AlphaFoldDB" id="A0A6A4W7G0"/>
<dbReference type="PRINTS" id="PR00947">
    <property type="entry name" value="CUTICLE"/>
</dbReference>
<protein>
    <submittedName>
        <fullName evidence="4">Adult-specific cuticular protein ACP-20</fullName>
    </submittedName>
</protein>
<dbReference type="GO" id="GO:0005615">
    <property type="term" value="C:extracellular space"/>
    <property type="evidence" value="ECO:0007669"/>
    <property type="project" value="TreeGrafter"/>
</dbReference>
<evidence type="ECO:0000256" key="1">
    <source>
        <dbReference type="ARBA" id="ARBA00022460"/>
    </source>
</evidence>
<reference evidence="4 5" key="1">
    <citation type="submission" date="2019-07" db="EMBL/GenBank/DDBJ databases">
        <title>Draft genome assembly of a fouling barnacle, Amphibalanus amphitrite (Darwin, 1854): The first reference genome for Thecostraca.</title>
        <authorList>
            <person name="Kim W."/>
        </authorList>
    </citation>
    <scope>NUCLEOTIDE SEQUENCE [LARGE SCALE GENOMIC DNA]</scope>
    <source>
        <strain evidence="4">SNU_AA5</strain>
        <tissue evidence="4">Soma without cirri and trophi</tissue>
    </source>
</reference>
<evidence type="ECO:0000313" key="5">
    <source>
        <dbReference type="Proteomes" id="UP000440578"/>
    </source>
</evidence>
<dbReference type="GO" id="GO:0042302">
    <property type="term" value="F:structural constituent of cuticle"/>
    <property type="evidence" value="ECO:0007669"/>
    <property type="project" value="UniProtKB-UniRule"/>
</dbReference>
<dbReference type="GO" id="GO:0031012">
    <property type="term" value="C:extracellular matrix"/>
    <property type="evidence" value="ECO:0007669"/>
    <property type="project" value="TreeGrafter"/>
</dbReference>
<keyword evidence="3" id="KW-0732">Signal</keyword>
<accession>A0A6A4W7G0</accession>
<proteinExistence type="predicted"/>
<feature type="chain" id="PRO_5025612631" evidence="3">
    <location>
        <begin position="16"/>
        <end position="116"/>
    </location>
</feature>